<dbReference type="RefSeq" id="WP_204476950.1">
    <property type="nucleotide sequence ID" value="NZ_JACJJW010000048.1"/>
</dbReference>
<sequence>MKRRTLCQIIVGVVVICGGWMLPVRTYAVASGEFAAWTGVRVNWQVDKRLKLRGTFQARTQHGLKEMERERLNIGLNYRVLPLMQLKGYYELQYRDRGKAGWKIGHRYQAGFVVSSPVRDFKLGWRELFQHTFIGGGKEAQLRSRLQAVYEPTDWRLHPYFSIESFQPVGGEAFFSLPRVRYRPGVRWNLSQRTMLDVYYCRQYDVKRCLNVLGINLEITL</sequence>
<name>A0ABS2EYJ3_9BACE</name>
<evidence type="ECO:0000313" key="2">
    <source>
        <dbReference type="Proteomes" id="UP000703295"/>
    </source>
</evidence>
<evidence type="ECO:0000313" key="1">
    <source>
        <dbReference type="EMBL" id="MBM6759613.1"/>
    </source>
</evidence>
<comment type="caution">
    <text evidence="1">The sequence shown here is derived from an EMBL/GenBank/DDBJ whole genome shotgun (WGS) entry which is preliminary data.</text>
</comment>
<keyword evidence="2" id="KW-1185">Reference proteome</keyword>
<accession>A0ABS2EYJ3</accession>
<dbReference type="EMBL" id="JACJJW010000048">
    <property type="protein sequence ID" value="MBM6759613.1"/>
    <property type="molecule type" value="Genomic_DNA"/>
</dbReference>
<gene>
    <name evidence="1" type="ORF">H6A31_13145</name>
</gene>
<organism evidence="1 2">
    <name type="scientific">Bacteroides mediterraneensis</name>
    <dbReference type="NCBI Taxonomy" id="1841856"/>
    <lineage>
        <taxon>Bacteria</taxon>
        <taxon>Pseudomonadati</taxon>
        <taxon>Bacteroidota</taxon>
        <taxon>Bacteroidia</taxon>
        <taxon>Bacteroidales</taxon>
        <taxon>Bacteroidaceae</taxon>
        <taxon>Bacteroides</taxon>
    </lineage>
</organism>
<reference evidence="1 2" key="1">
    <citation type="journal article" date="2021" name="Sci. Rep.">
        <title>The distribution of antibiotic resistance genes in chicken gut microbiota commensals.</title>
        <authorList>
            <person name="Juricova H."/>
            <person name="Matiasovicova J."/>
            <person name="Kubasova T."/>
            <person name="Cejkova D."/>
            <person name="Rychlik I."/>
        </authorList>
    </citation>
    <scope>NUCLEOTIDE SEQUENCE [LARGE SCALE GENOMIC DNA]</scope>
    <source>
        <strain evidence="1 2">An801</strain>
    </source>
</reference>
<dbReference type="InterPro" id="IPR019619">
    <property type="entry name" value="DUF2490"/>
</dbReference>
<proteinExistence type="predicted"/>
<dbReference type="Pfam" id="PF10677">
    <property type="entry name" value="DUF2490"/>
    <property type="match status" value="1"/>
</dbReference>
<protein>
    <submittedName>
        <fullName evidence="1">DUF2490 domain-containing protein</fullName>
    </submittedName>
</protein>
<dbReference type="Proteomes" id="UP000703295">
    <property type="component" value="Unassembled WGS sequence"/>
</dbReference>